<evidence type="ECO:0000313" key="3">
    <source>
        <dbReference type="Proteomes" id="UP001165378"/>
    </source>
</evidence>
<keyword evidence="1" id="KW-1133">Transmembrane helix</keyword>
<dbReference type="AlphaFoldDB" id="A0AA41U127"/>
<sequence>RLAGWVLRGLGGVGAAKGGRRLQQAAREADRRDAAGGPAAGPSFAKAGEGAADDVDTKLTTAQAALLVRYIAGKLVLGRLEFIFLLKYVLLVFGVLLLFGGVTIPLGVALLVLFVIAVVIQWAISRTVGRLAGFKRLDGAEDALMDATTVWWPNLKRELARVGLPSRPWTLLKIGAAYAARRLPADQERALRDIRWRGAVLPRDQWARARQALARGAARGGRSAT</sequence>
<keyword evidence="1" id="KW-0812">Transmembrane</keyword>
<accession>A0AA41U127</accession>
<dbReference type="Proteomes" id="UP001165378">
    <property type="component" value="Unassembled WGS sequence"/>
</dbReference>
<protein>
    <submittedName>
        <fullName evidence="2">Uncharacterized protein</fullName>
    </submittedName>
</protein>
<proteinExistence type="predicted"/>
<feature type="transmembrane region" description="Helical" evidence="1">
    <location>
        <begin position="82"/>
        <end position="100"/>
    </location>
</feature>
<name>A0AA41U127_9ACTN</name>
<gene>
    <name evidence="2" type="ORF">LZ495_24620</name>
</gene>
<organism evidence="2 3">
    <name type="scientific">Yinghuangia soli</name>
    <dbReference type="NCBI Taxonomy" id="2908204"/>
    <lineage>
        <taxon>Bacteria</taxon>
        <taxon>Bacillati</taxon>
        <taxon>Actinomycetota</taxon>
        <taxon>Actinomycetes</taxon>
        <taxon>Kitasatosporales</taxon>
        <taxon>Streptomycetaceae</taxon>
        <taxon>Yinghuangia</taxon>
    </lineage>
</organism>
<reference evidence="2" key="1">
    <citation type="submission" date="2022-01" db="EMBL/GenBank/DDBJ databases">
        <title>Genome-Based Taxonomic Classification of the Phylum Actinobacteria.</title>
        <authorList>
            <person name="Gao Y."/>
        </authorList>
    </citation>
    <scope>NUCLEOTIDE SEQUENCE</scope>
    <source>
        <strain evidence="2">KLBMP 8922</strain>
    </source>
</reference>
<evidence type="ECO:0000256" key="1">
    <source>
        <dbReference type="SAM" id="Phobius"/>
    </source>
</evidence>
<dbReference type="EMBL" id="JAKFHA010000016">
    <property type="protein sequence ID" value="MCF2530383.1"/>
    <property type="molecule type" value="Genomic_DNA"/>
</dbReference>
<comment type="caution">
    <text evidence="2">The sequence shown here is derived from an EMBL/GenBank/DDBJ whole genome shotgun (WGS) entry which is preliminary data.</text>
</comment>
<keyword evidence="1" id="KW-0472">Membrane</keyword>
<feature type="non-terminal residue" evidence="2">
    <location>
        <position position="1"/>
    </location>
</feature>
<keyword evidence="3" id="KW-1185">Reference proteome</keyword>
<evidence type="ECO:0000313" key="2">
    <source>
        <dbReference type="EMBL" id="MCF2530383.1"/>
    </source>
</evidence>
<feature type="transmembrane region" description="Helical" evidence="1">
    <location>
        <begin position="106"/>
        <end position="124"/>
    </location>
</feature>